<keyword evidence="11 12" id="KW-0460">Magnesium</keyword>
<keyword evidence="16" id="KW-1185">Reference proteome</keyword>
<dbReference type="OrthoDB" id="245563at2759"/>
<organism evidence="15 16">
    <name type="scientific">Dacryopinax primogenitus (strain DJM 731)</name>
    <name type="common">Brown rot fungus</name>
    <dbReference type="NCBI Taxonomy" id="1858805"/>
    <lineage>
        <taxon>Eukaryota</taxon>
        <taxon>Fungi</taxon>
        <taxon>Dikarya</taxon>
        <taxon>Basidiomycota</taxon>
        <taxon>Agaricomycotina</taxon>
        <taxon>Dacrymycetes</taxon>
        <taxon>Dacrymycetales</taxon>
        <taxon>Dacrymycetaceae</taxon>
        <taxon>Dacryopinax</taxon>
    </lineage>
</organism>
<dbReference type="InterPro" id="IPR050092">
    <property type="entry name" value="RNase_H"/>
</dbReference>
<dbReference type="Gene3D" id="3.30.420.10">
    <property type="entry name" value="Ribonuclease H-like superfamily/Ribonuclease H"/>
    <property type="match status" value="1"/>
</dbReference>
<proteinExistence type="inferred from homology"/>
<dbReference type="PIRSF" id="PIRSF036852">
    <property type="entry name" value="Ribonuclease_H1_euk"/>
    <property type="match status" value="1"/>
</dbReference>
<evidence type="ECO:0000313" key="15">
    <source>
        <dbReference type="EMBL" id="EJU05260.1"/>
    </source>
</evidence>
<keyword evidence="9 12" id="KW-0255">Endonuclease</keyword>
<evidence type="ECO:0000256" key="3">
    <source>
        <dbReference type="ARBA" id="ARBA00004065"/>
    </source>
</evidence>
<comment type="catalytic activity">
    <reaction evidence="1 12">
        <text>Endonucleolytic cleavage to 5'-phosphomonoester.</text>
        <dbReference type="EC" id="3.1.26.4"/>
    </reaction>
</comment>
<dbReference type="RefSeq" id="XP_040632154.1">
    <property type="nucleotide sequence ID" value="XM_040771674.1"/>
</dbReference>
<dbReference type="EMBL" id="JH795856">
    <property type="protein sequence ID" value="EJU05260.1"/>
    <property type="molecule type" value="Genomic_DNA"/>
</dbReference>
<feature type="region of interest" description="Disordered" evidence="13">
    <location>
        <begin position="59"/>
        <end position="85"/>
    </location>
</feature>
<dbReference type="Gene3D" id="3.40.970.10">
    <property type="entry name" value="Ribonuclease H1, N-terminal domain"/>
    <property type="match status" value="1"/>
</dbReference>
<evidence type="ECO:0000256" key="9">
    <source>
        <dbReference type="ARBA" id="ARBA00022759"/>
    </source>
</evidence>
<dbReference type="GO" id="GO:0003676">
    <property type="term" value="F:nucleic acid binding"/>
    <property type="evidence" value="ECO:0007669"/>
    <property type="project" value="UniProtKB-UniRule"/>
</dbReference>
<dbReference type="Proteomes" id="UP000030653">
    <property type="component" value="Unassembled WGS sequence"/>
</dbReference>
<evidence type="ECO:0000256" key="4">
    <source>
        <dbReference type="ARBA" id="ARBA00005300"/>
    </source>
</evidence>
<evidence type="ECO:0000256" key="11">
    <source>
        <dbReference type="ARBA" id="ARBA00022842"/>
    </source>
</evidence>
<sequence length="305" mass="33527">MPKATKPQFYAVRRGQVPGVYRTWRETETQVKGYSGAVYKGFMTRAEAEAFVQSNLVPASTATSTSKNNPYTRPPTPRGPVAGVPTKVRAPIETGIEKNGEDGLEVVVDGKVWKVVYTDGACSGNGRAGATGGIGVYWGPGMKNISERLPGAQTNNRAELIALVRALETDPDPAAPLILKTDSSYSIQCMRDWLPKWRKNGFQTSKGPVKNKELLLYLSYLMEERPGHIRLQHVRGHAGVEGNEIADRLAVAGAGLPDVEERDWAITKEEAEEELSQEHVDFEVPPEFVLSEAELAQMEQTQQFD</sequence>
<evidence type="ECO:0000256" key="13">
    <source>
        <dbReference type="SAM" id="MobiDB-lite"/>
    </source>
</evidence>
<evidence type="ECO:0000256" key="2">
    <source>
        <dbReference type="ARBA" id="ARBA00001946"/>
    </source>
</evidence>
<feature type="domain" description="RNase H type-1" evidence="14">
    <location>
        <begin position="110"/>
        <end position="255"/>
    </location>
</feature>
<evidence type="ECO:0000256" key="12">
    <source>
        <dbReference type="PIRNR" id="PIRNR036852"/>
    </source>
</evidence>
<dbReference type="GO" id="GO:0043137">
    <property type="term" value="P:DNA replication, removal of RNA primer"/>
    <property type="evidence" value="ECO:0007669"/>
    <property type="project" value="TreeGrafter"/>
</dbReference>
<keyword evidence="7 12" id="KW-0540">Nuclease</keyword>
<comment type="similarity">
    <text evidence="4 12">Belongs to the RNase H family.</text>
</comment>
<dbReference type="Pfam" id="PF00075">
    <property type="entry name" value="RNase_H"/>
    <property type="match status" value="1"/>
</dbReference>
<dbReference type="InterPro" id="IPR012337">
    <property type="entry name" value="RNaseH-like_sf"/>
</dbReference>
<comment type="function">
    <text evidence="3 12">Endonuclease that specifically degrades the RNA of RNA-DNA hybrids.</text>
</comment>
<dbReference type="OMA" id="IRSMTEW"/>
<dbReference type="STRING" id="1858805.M5GAA2"/>
<evidence type="ECO:0000256" key="6">
    <source>
        <dbReference type="ARBA" id="ARBA00017721"/>
    </source>
</evidence>
<name>M5GAA2_DACPD</name>
<dbReference type="GO" id="GO:0004523">
    <property type="term" value="F:RNA-DNA hybrid ribonuclease activity"/>
    <property type="evidence" value="ECO:0007669"/>
    <property type="project" value="UniProtKB-UniRule"/>
</dbReference>
<protein>
    <recommendedName>
        <fullName evidence="6 12">Ribonuclease H</fullName>
        <shortName evidence="12">RNase H</shortName>
        <ecNumber evidence="5 12">3.1.26.4</ecNumber>
    </recommendedName>
</protein>
<dbReference type="InterPro" id="IPR036397">
    <property type="entry name" value="RNaseH_sf"/>
</dbReference>
<evidence type="ECO:0000256" key="7">
    <source>
        <dbReference type="ARBA" id="ARBA00022722"/>
    </source>
</evidence>
<dbReference type="GeneID" id="63686736"/>
<dbReference type="PANTHER" id="PTHR10642">
    <property type="entry name" value="RIBONUCLEASE H1"/>
    <property type="match status" value="1"/>
</dbReference>
<evidence type="ECO:0000259" key="14">
    <source>
        <dbReference type="PROSITE" id="PS50879"/>
    </source>
</evidence>
<evidence type="ECO:0000256" key="10">
    <source>
        <dbReference type="ARBA" id="ARBA00022801"/>
    </source>
</evidence>
<evidence type="ECO:0000256" key="8">
    <source>
        <dbReference type="ARBA" id="ARBA00022723"/>
    </source>
</evidence>
<dbReference type="SUPFAM" id="SSF53098">
    <property type="entry name" value="Ribonuclease H-like"/>
    <property type="match status" value="1"/>
</dbReference>
<dbReference type="InterPro" id="IPR037056">
    <property type="entry name" value="RNase_H1_N_sf"/>
</dbReference>
<dbReference type="InterPro" id="IPR017067">
    <property type="entry name" value="RNase_H1_euk"/>
</dbReference>
<dbReference type="PROSITE" id="PS50879">
    <property type="entry name" value="RNASE_H_1"/>
    <property type="match status" value="1"/>
</dbReference>
<dbReference type="EC" id="3.1.26.4" evidence="5 12"/>
<dbReference type="InterPro" id="IPR002156">
    <property type="entry name" value="RNaseH_domain"/>
</dbReference>
<evidence type="ECO:0000256" key="5">
    <source>
        <dbReference type="ARBA" id="ARBA00012180"/>
    </source>
</evidence>
<dbReference type="HOGENOM" id="CLU_030894_0_2_1"/>
<comment type="cofactor">
    <cofactor evidence="2 12">
        <name>Mg(2+)</name>
        <dbReference type="ChEBI" id="CHEBI:18420"/>
    </cofactor>
</comment>
<feature type="compositionally biased region" description="Polar residues" evidence="13">
    <location>
        <begin position="59"/>
        <end position="71"/>
    </location>
</feature>
<accession>M5GAA2</accession>
<dbReference type="InterPro" id="IPR009027">
    <property type="entry name" value="Ribosomal_bL9/RNase_H1_N"/>
</dbReference>
<keyword evidence="10 12" id="KW-0378">Hydrolase</keyword>
<evidence type="ECO:0000256" key="1">
    <source>
        <dbReference type="ARBA" id="ARBA00000077"/>
    </source>
</evidence>
<keyword evidence="8 12" id="KW-0479">Metal-binding</keyword>
<dbReference type="PANTHER" id="PTHR10642:SF26">
    <property type="entry name" value="RIBONUCLEASE H1"/>
    <property type="match status" value="1"/>
</dbReference>
<gene>
    <name evidence="15" type="ORF">DACRYDRAFT_19826</name>
</gene>
<dbReference type="AlphaFoldDB" id="M5GAA2"/>
<dbReference type="CDD" id="cd09280">
    <property type="entry name" value="RNase_HI_eukaryote_like"/>
    <property type="match status" value="1"/>
</dbReference>
<dbReference type="GO" id="GO:0000287">
    <property type="term" value="F:magnesium ion binding"/>
    <property type="evidence" value="ECO:0007669"/>
    <property type="project" value="UniProtKB-UniRule"/>
</dbReference>
<dbReference type="SUPFAM" id="SSF55658">
    <property type="entry name" value="L9 N-domain-like"/>
    <property type="match status" value="1"/>
</dbReference>
<dbReference type="Pfam" id="PF01693">
    <property type="entry name" value="Cauli_VI"/>
    <property type="match status" value="1"/>
</dbReference>
<evidence type="ECO:0000313" key="16">
    <source>
        <dbReference type="Proteomes" id="UP000030653"/>
    </source>
</evidence>
<reference evidence="15 16" key="1">
    <citation type="journal article" date="2012" name="Science">
        <title>The Paleozoic origin of enzymatic lignin decomposition reconstructed from 31 fungal genomes.</title>
        <authorList>
            <person name="Floudas D."/>
            <person name="Binder M."/>
            <person name="Riley R."/>
            <person name="Barry K."/>
            <person name="Blanchette R.A."/>
            <person name="Henrissat B."/>
            <person name="Martinez A.T."/>
            <person name="Otillar R."/>
            <person name="Spatafora J.W."/>
            <person name="Yadav J.S."/>
            <person name="Aerts A."/>
            <person name="Benoit I."/>
            <person name="Boyd A."/>
            <person name="Carlson A."/>
            <person name="Copeland A."/>
            <person name="Coutinho P.M."/>
            <person name="de Vries R.P."/>
            <person name="Ferreira P."/>
            <person name="Findley K."/>
            <person name="Foster B."/>
            <person name="Gaskell J."/>
            <person name="Glotzer D."/>
            <person name="Gorecki P."/>
            <person name="Heitman J."/>
            <person name="Hesse C."/>
            <person name="Hori C."/>
            <person name="Igarashi K."/>
            <person name="Jurgens J.A."/>
            <person name="Kallen N."/>
            <person name="Kersten P."/>
            <person name="Kohler A."/>
            <person name="Kuees U."/>
            <person name="Kumar T.K.A."/>
            <person name="Kuo A."/>
            <person name="LaButti K."/>
            <person name="Larrondo L.F."/>
            <person name="Lindquist E."/>
            <person name="Ling A."/>
            <person name="Lombard V."/>
            <person name="Lucas S."/>
            <person name="Lundell T."/>
            <person name="Martin R."/>
            <person name="McLaughlin D.J."/>
            <person name="Morgenstern I."/>
            <person name="Morin E."/>
            <person name="Murat C."/>
            <person name="Nagy L.G."/>
            <person name="Nolan M."/>
            <person name="Ohm R.A."/>
            <person name="Patyshakuliyeva A."/>
            <person name="Rokas A."/>
            <person name="Ruiz-Duenas F.J."/>
            <person name="Sabat G."/>
            <person name="Salamov A."/>
            <person name="Samejima M."/>
            <person name="Schmutz J."/>
            <person name="Slot J.C."/>
            <person name="St John F."/>
            <person name="Stenlid J."/>
            <person name="Sun H."/>
            <person name="Sun S."/>
            <person name="Syed K."/>
            <person name="Tsang A."/>
            <person name="Wiebenga A."/>
            <person name="Young D."/>
            <person name="Pisabarro A."/>
            <person name="Eastwood D.C."/>
            <person name="Martin F."/>
            <person name="Cullen D."/>
            <person name="Grigoriev I.V."/>
            <person name="Hibbett D.S."/>
        </authorList>
    </citation>
    <scope>NUCLEOTIDE SEQUENCE [LARGE SCALE GENOMIC DNA]</scope>
    <source>
        <strain evidence="15 16">DJM-731 SS1</strain>
    </source>
</reference>
<dbReference type="FunFam" id="3.40.970.10:FF:000002">
    <property type="entry name" value="Ribonuclease H"/>
    <property type="match status" value="1"/>
</dbReference>
<dbReference type="InterPro" id="IPR011320">
    <property type="entry name" value="RNase_H1_N"/>
</dbReference>